<dbReference type="PANTHER" id="PTHR48090:SF7">
    <property type="entry name" value="RFBJ PROTEIN"/>
    <property type="match status" value="1"/>
</dbReference>
<dbReference type="RefSeq" id="WP_142892635.1">
    <property type="nucleotide sequence ID" value="NZ_ML660162.1"/>
</dbReference>
<proteinExistence type="predicted"/>
<name>A0A545UF71_9GAMM</name>
<dbReference type="PANTHER" id="PTHR48090">
    <property type="entry name" value="UNDECAPRENYL-PHOSPHATE 4-DEOXY-4-FORMAMIDO-L-ARABINOSE TRANSFERASE-RELATED"/>
    <property type="match status" value="1"/>
</dbReference>
<protein>
    <submittedName>
        <fullName evidence="2">Glycosyltransferase family 2 protein</fullName>
    </submittedName>
</protein>
<dbReference type="SUPFAM" id="SSF53448">
    <property type="entry name" value="Nucleotide-diphospho-sugar transferases"/>
    <property type="match status" value="1"/>
</dbReference>
<organism evidence="2 3">
    <name type="scientific">Aliikangiella coralliicola</name>
    <dbReference type="NCBI Taxonomy" id="2592383"/>
    <lineage>
        <taxon>Bacteria</taxon>
        <taxon>Pseudomonadati</taxon>
        <taxon>Pseudomonadota</taxon>
        <taxon>Gammaproteobacteria</taxon>
        <taxon>Oceanospirillales</taxon>
        <taxon>Pleioneaceae</taxon>
        <taxon>Aliikangiella</taxon>
    </lineage>
</organism>
<dbReference type="InterPro" id="IPR029044">
    <property type="entry name" value="Nucleotide-diphossugar_trans"/>
</dbReference>
<reference evidence="2 3" key="1">
    <citation type="submission" date="2019-07" db="EMBL/GenBank/DDBJ databases">
        <title>Draft genome for Aliikangiella sp. M105.</title>
        <authorList>
            <person name="Wang G."/>
        </authorList>
    </citation>
    <scope>NUCLEOTIDE SEQUENCE [LARGE SCALE GENOMIC DNA]</scope>
    <source>
        <strain evidence="2 3">M105</strain>
    </source>
</reference>
<evidence type="ECO:0000259" key="1">
    <source>
        <dbReference type="Pfam" id="PF00535"/>
    </source>
</evidence>
<keyword evidence="3" id="KW-1185">Reference proteome</keyword>
<comment type="caution">
    <text evidence="2">The sequence shown here is derived from an EMBL/GenBank/DDBJ whole genome shotgun (WGS) entry which is preliminary data.</text>
</comment>
<dbReference type="Pfam" id="PF00535">
    <property type="entry name" value="Glycos_transf_2"/>
    <property type="match status" value="1"/>
</dbReference>
<dbReference type="GO" id="GO:0016740">
    <property type="term" value="F:transferase activity"/>
    <property type="evidence" value="ECO:0007669"/>
    <property type="project" value="UniProtKB-KW"/>
</dbReference>
<dbReference type="InterPro" id="IPR001173">
    <property type="entry name" value="Glyco_trans_2-like"/>
</dbReference>
<dbReference type="EMBL" id="VIKS01000004">
    <property type="protein sequence ID" value="TQV88126.1"/>
    <property type="molecule type" value="Genomic_DNA"/>
</dbReference>
<dbReference type="InterPro" id="IPR050256">
    <property type="entry name" value="Glycosyltransferase_2"/>
</dbReference>
<sequence>MYRGRRVSAVIPALNEQLAIGKVVQQLNSLKNANGLKIIDDVIVCDNGSNDNTAQVAEQSGARVIQQATPGYGIACLTALSIVKPCEIILFVDGDDSCFIEQTTSLLAGIVNGDNLAIGSRVKGNVEKGALTSIQKFGNALAAFLIRRLWHYDITDLGPFRAIKTSTLKKLDMQDQTFGWTVEMQIKAIQLGFKISEYPVDSKVRIGQSKISGTIKGSIKAGFSILTMIAKLRLMQRKTLAKFALEDS</sequence>
<evidence type="ECO:0000313" key="3">
    <source>
        <dbReference type="Proteomes" id="UP000315439"/>
    </source>
</evidence>
<accession>A0A545UF71</accession>
<dbReference type="Gene3D" id="3.90.550.10">
    <property type="entry name" value="Spore Coat Polysaccharide Biosynthesis Protein SpsA, Chain A"/>
    <property type="match status" value="1"/>
</dbReference>
<keyword evidence="2" id="KW-0808">Transferase</keyword>
<feature type="domain" description="Glycosyltransferase 2-like" evidence="1">
    <location>
        <begin position="8"/>
        <end position="159"/>
    </location>
</feature>
<dbReference type="Proteomes" id="UP000315439">
    <property type="component" value="Unassembled WGS sequence"/>
</dbReference>
<evidence type="ECO:0000313" key="2">
    <source>
        <dbReference type="EMBL" id="TQV88126.1"/>
    </source>
</evidence>
<dbReference type="OrthoDB" id="9808633at2"/>
<gene>
    <name evidence="2" type="ORF">FLL46_06255</name>
</gene>
<dbReference type="AlphaFoldDB" id="A0A545UF71"/>
<dbReference type="CDD" id="cd04179">
    <property type="entry name" value="DPM_DPG-synthase_like"/>
    <property type="match status" value="1"/>
</dbReference>